<accession>A0A8K0WXQ5</accession>
<reference evidence="1" key="1">
    <citation type="journal article" date="2021" name="Nat. Commun.">
        <title>Genetic determinants of endophytism in the Arabidopsis root mycobiome.</title>
        <authorList>
            <person name="Mesny F."/>
            <person name="Miyauchi S."/>
            <person name="Thiergart T."/>
            <person name="Pickel B."/>
            <person name="Atanasova L."/>
            <person name="Karlsson M."/>
            <person name="Huettel B."/>
            <person name="Barry K.W."/>
            <person name="Haridas S."/>
            <person name="Chen C."/>
            <person name="Bauer D."/>
            <person name="Andreopoulos W."/>
            <person name="Pangilinan J."/>
            <person name="LaButti K."/>
            <person name="Riley R."/>
            <person name="Lipzen A."/>
            <person name="Clum A."/>
            <person name="Drula E."/>
            <person name="Henrissat B."/>
            <person name="Kohler A."/>
            <person name="Grigoriev I.V."/>
            <person name="Martin F.M."/>
            <person name="Hacquard S."/>
        </authorList>
    </citation>
    <scope>NUCLEOTIDE SEQUENCE</scope>
    <source>
        <strain evidence="1">MPI-CAGE-CH-0235</strain>
    </source>
</reference>
<gene>
    <name evidence="1" type="ORF">B0I35DRAFT_473413</name>
</gene>
<evidence type="ECO:0000313" key="2">
    <source>
        <dbReference type="Proteomes" id="UP000813444"/>
    </source>
</evidence>
<name>A0A8K0WXQ5_9HYPO</name>
<dbReference type="AlphaFoldDB" id="A0A8K0WXQ5"/>
<evidence type="ECO:0000313" key="1">
    <source>
        <dbReference type="EMBL" id="KAH7328739.1"/>
    </source>
</evidence>
<sequence>MPDSPEHYVHAEPRAIHNGSEYFSSLHIKNFNVDAFQQKSRPQRRAVITAAVRAAFCAAGEDPKVLKDAFKDSIVHCQTTQLFLTSSWSGWDGLAILRRQLESLDDSSDQHKAEYCLPAPFVVATYIMVCLRLVYANNADLATILLRKHFILEKMRTALRAHVKGNKKNWVIKGMPPGLQVHQLPPIMSLISRNADFRPTRSKVVRHSISREQVLQQTVNIRALVSDLTVDPAVVREGLESHFWGARVHYLTVLPPGDRSLIGLWAQHHWDELYRHIIDLGDRYHKTCSWEVTETIDISSLKTEDPIQDVVAYFTSANAWSKSHGQKSKLNAELTGLIEDLIVIRDS</sequence>
<comment type="caution">
    <text evidence="1">The sequence shown here is derived from an EMBL/GenBank/DDBJ whole genome shotgun (WGS) entry which is preliminary data.</text>
</comment>
<protein>
    <submittedName>
        <fullName evidence="1">Uncharacterized protein</fullName>
    </submittedName>
</protein>
<proteinExistence type="predicted"/>
<dbReference type="Proteomes" id="UP000813444">
    <property type="component" value="Unassembled WGS sequence"/>
</dbReference>
<keyword evidence="2" id="KW-1185">Reference proteome</keyword>
<organism evidence="1 2">
    <name type="scientific">Stachybotrys elegans</name>
    <dbReference type="NCBI Taxonomy" id="80388"/>
    <lineage>
        <taxon>Eukaryota</taxon>
        <taxon>Fungi</taxon>
        <taxon>Dikarya</taxon>
        <taxon>Ascomycota</taxon>
        <taxon>Pezizomycotina</taxon>
        <taxon>Sordariomycetes</taxon>
        <taxon>Hypocreomycetidae</taxon>
        <taxon>Hypocreales</taxon>
        <taxon>Stachybotryaceae</taxon>
        <taxon>Stachybotrys</taxon>
    </lineage>
</organism>
<dbReference type="EMBL" id="JAGPNK010000001">
    <property type="protein sequence ID" value="KAH7328739.1"/>
    <property type="molecule type" value="Genomic_DNA"/>
</dbReference>